<gene>
    <name evidence="2" type="ORF">GLAREA_08016</name>
</gene>
<evidence type="ECO:0008006" key="4">
    <source>
        <dbReference type="Google" id="ProtNLM"/>
    </source>
</evidence>
<dbReference type="EMBL" id="KE145373">
    <property type="protein sequence ID" value="EPE24166.1"/>
    <property type="molecule type" value="Genomic_DNA"/>
</dbReference>
<protein>
    <recommendedName>
        <fullName evidence="4">C2H2-type domain-containing protein</fullName>
    </recommendedName>
</protein>
<dbReference type="OrthoDB" id="5382659at2759"/>
<evidence type="ECO:0000313" key="2">
    <source>
        <dbReference type="EMBL" id="EPE24166.1"/>
    </source>
</evidence>
<evidence type="ECO:0000313" key="3">
    <source>
        <dbReference type="Proteomes" id="UP000016922"/>
    </source>
</evidence>
<dbReference type="OMA" id="VCARSEH"/>
<keyword evidence="3" id="KW-1185">Reference proteome</keyword>
<dbReference type="AlphaFoldDB" id="S3CWG7"/>
<dbReference type="Proteomes" id="UP000016922">
    <property type="component" value="Unassembled WGS sequence"/>
</dbReference>
<feature type="compositionally biased region" description="Polar residues" evidence="1">
    <location>
        <begin position="29"/>
        <end position="40"/>
    </location>
</feature>
<dbReference type="GeneID" id="19467067"/>
<organism evidence="2 3">
    <name type="scientific">Glarea lozoyensis (strain ATCC 20868 / MF5171)</name>
    <dbReference type="NCBI Taxonomy" id="1116229"/>
    <lineage>
        <taxon>Eukaryota</taxon>
        <taxon>Fungi</taxon>
        <taxon>Dikarya</taxon>
        <taxon>Ascomycota</taxon>
        <taxon>Pezizomycotina</taxon>
        <taxon>Leotiomycetes</taxon>
        <taxon>Helotiales</taxon>
        <taxon>Helotiaceae</taxon>
        <taxon>Glarea</taxon>
    </lineage>
</organism>
<dbReference type="HOGENOM" id="CLU_605579_0_0_1"/>
<evidence type="ECO:0000256" key="1">
    <source>
        <dbReference type="SAM" id="MobiDB-lite"/>
    </source>
</evidence>
<dbReference type="PANTHER" id="PTHR38166:SF1">
    <property type="entry name" value="C2H2-TYPE DOMAIN-CONTAINING PROTEIN"/>
    <property type="match status" value="1"/>
</dbReference>
<dbReference type="RefSeq" id="XP_008088254.1">
    <property type="nucleotide sequence ID" value="XM_008090063.1"/>
</dbReference>
<dbReference type="PANTHER" id="PTHR38166">
    <property type="entry name" value="C2H2-TYPE DOMAIN-CONTAINING PROTEIN-RELATED"/>
    <property type="match status" value="1"/>
</dbReference>
<sequence length="452" mass="50474">MSPPKTEFDVKEIASRGGEKAGDAIRTDQAATNGWNSLQENSMRSFDTIIEGHSDLARDSDKDSHFYSEQTGGDWESTSQLLHNDGGFHSPSGFSSSSATIYASMDSTASDSATHLSTETVESFQIEHPKTKRTIQMTEADRVTDITEQNLRPLKQTRRECSQTIEIVKLACPYRQRDPKMYNTTSEKVCARSEHLYRCHRAPIHCKRCSKLFKNEAELVSHASGAVACEFQYVPPIGMTRDTETILRKRKKGQGVVSSSQSVEAEIEKWKEIYRILFPAAQEIPNPIFEPALDEITASQLIAVLEKYDHYSRRELPAVIISALQRNSRVFVTSGFLGDDFKDIVLDSQSKVFGQYLKTLETQQPGGEYSLAAYNNPGTGSTMTSRAALDNYLSEDWSGMTELPSDGTSLVYIPQDASYFTNNSENYIKPLGESDFVGDLLQFDKGTDFSND</sequence>
<accession>S3CWG7</accession>
<feature type="compositionally biased region" description="Basic and acidic residues" evidence="1">
    <location>
        <begin position="1"/>
        <end position="26"/>
    </location>
</feature>
<name>S3CWG7_GLAL2</name>
<reference evidence="2 3" key="1">
    <citation type="journal article" date="2013" name="BMC Genomics">
        <title>Genomics-driven discovery of the pneumocandin biosynthetic gene cluster in the fungus Glarea lozoyensis.</title>
        <authorList>
            <person name="Chen L."/>
            <person name="Yue Q."/>
            <person name="Zhang X."/>
            <person name="Xiang M."/>
            <person name="Wang C."/>
            <person name="Li S."/>
            <person name="Che Y."/>
            <person name="Ortiz-Lopez F.J."/>
            <person name="Bills G.F."/>
            <person name="Liu X."/>
            <person name="An Z."/>
        </authorList>
    </citation>
    <scope>NUCLEOTIDE SEQUENCE [LARGE SCALE GENOMIC DNA]</scope>
    <source>
        <strain evidence="3">ATCC 20868 / MF5171</strain>
    </source>
</reference>
<feature type="region of interest" description="Disordered" evidence="1">
    <location>
        <begin position="1"/>
        <end position="40"/>
    </location>
</feature>
<proteinExistence type="predicted"/>
<dbReference type="KEGG" id="glz:GLAREA_08016"/>